<dbReference type="Pfam" id="PF04545">
    <property type="entry name" value="Sigma70_r4"/>
    <property type="match status" value="1"/>
</dbReference>
<dbReference type="Gene3D" id="1.10.10.10">
    <property type="entry name" value="Winged helix-like DNA-binding domain superfamily/Winged helix DNA-binding domain"/>
    <property type="match status" value="2"/>
</dbReference>
<evidence type="ECO:0000256" key="1">
    <source>
        <dbReference type="ARBA" id="ARBA00007788"/>
    </source>
</evidence>
<comment type="caution">
    <text evidence="7">The sequence shown here is derived from an EMBL/GenBank/DDBJ whole genome shotgun (WGS) entry which is preliminary data.</text>
</comment>
<dbReference type="GO" id="GO:0016987">
    <property type="term" value="F:sigma factor activity"/>
    <property type="evidence" value="ECO:0007669"/>
    <property type="project" value="UniProtKB-KW"/>
</dbReference>
<dbReference type="PANTHER" id="PTHR30603">
    <property type="entry name" value="RNA POLYMERASE SIGMA FACTOR RPO"/>
    <property type="match status" value="1"/>
</dbReference>
<evidence type="ECO:0000256" key="5">
    <source>
        <dbReference type="ARBA" id="ARBA00023163"/>
    </source>
</evidence>
<keyword evidence="5" id="KW-0804">Transcription</keyword>
<protein>
    <recommendedName>
        <fullName evidence="6">RNA polymerase sigma-70 domain-containing protein</fullName>
    </recommendedName>
</protein>
<dbReference type="PRINTS" id="PR00046">
    <property type="entry name" value="SIGMA70FCT"/>
</dbReference>
<dbReference type="InterPro" id="IPR014284">
    <property type="entry name" value="RNA_pol_sigma-70_dom"/>
</dbReference>
<evidence type="ECO:0000313" key="8">
    <source>
        <dbReference type="Proteomes" id="UP000178574"/>
    </source>
</evidence>
<organism evidence="7 8">
    <name type="scientific">Candidatus Sungbacteria bacterium RIFCSPHIGHO2_01_FULL_50_25</name>
    <dbReference type="NCBI Taxonomy" id="1802265"/>
    <lineage>
        <taxon>Bacteria</taxon>
        <taxon>Candidatus Sungiibacteriota</taxon>
    </lineage>
</organism>
<dbReference type="InterPro" id="IPR036388">
    <property type="entry name" value="WH-like_DNA-bd_sf"/>
</dbReference>
<evidence type="ECO:0000313" key="7">
    <source>
        <dbReference type="EMBL" id="OGZ96123.1"/>
    </source>
</evidence>
<dbReference type="InterPro" id="IPR009042">
    <property type="entry name" value="RNA_pol_sigma70_r1_2"/>
</dbReference>
<dbReference type="InterPro" id="IPR013325">
    <property type="entry name" value="RNA_pol_sigma_r2"/>
</dbReference>
<evidence type="ECO:0000259" key="6">
    <source>
        <dbReference type="PROSITE" id="PS00715"/>
    </source>
</evidence>
<dbReference type="InterPro" id="IPR000943">
    <property type="entry name" value="RNA_pol_sigma70"/>
</dbReference>
<dbReference type="GO" id="GO:0006352">
    <property type="term" value="P:DNA-templated transcription initiation"/>
    <property type="evidence" value="ECO:0007669"/>
    <property type="project" value="InterPro"/>
</dbReference>
<proteinExistence type="inferred from homology"/>
<dbReference type="Proteomes" id="UP000178574">
    <property type="component" value="Unassembled WGS sequence"/>
</dbReference>
<comment type="similarity">
    <text evidence="1">Belongs to the sigma-70 factor family.</text>
</comment>
<keyword evidence="3" id="KW-0731">Sigma factor</keyword>
<dbReference type="InterPro" id="IPR007627">
    <property type="entry name" value="RNA_pol_sigma70_r2"/>
</dbReference>
<dbReference type="Pfam" id="PF04542">
    <property type="entry name" value="Sigma70_r2"/>
    <property type="match status" value="1"/>
</dbReference>
<feature type="domain" description="RNA polymerase sigma-70" evidence="6">
    <location>
        <begin position="327"/>
        <end position="340"/>
    </location>
</feature>
<dbReference type="SUPFAM" id="SSF88659">
    <property type="entry name" value="Sigma3 and sigma4 domains of RNA polymerase sigma factors"/>
    <property type="match status" value="2"/>
</dbReference>
<dbReference type="PANTHER" id="PTHR30603:SF60">
    <property type="entry name" value="RNA POLYMERASE SIGMA FACTOR RPOD"/>
    <property type="match status" value="1"/>
</dbReference>
<reference evidence="7 8" key="1">
    <citation type="journal article" date="2016" name="Nat. Commun.">
        <title>Thousands of microbial genomes shed light on interconnected biogeochemical processes in an aquifer system.</title>
        <authorList>
            <person name="Anantharaman K."/>
            <person name="Brown C.T."/>
            <person name="Hug L.A."/>
            <person name="Sharon I."/>
            <person name="Castelle C.J."/>
            <person name="Probst A.J."/>
            <person name="Thomas B.C."/>
            <person name="Singh A."/>
            <person name="Wilkins M.J."/>
            <person name="Karaoz U."/>
            <person name="Brodie E.L."/>
            <person name="Williams K.H."/>
            <person name="Hubbard S.S."/>
            <person name="Banfield J.F."/>
        </authorList>
    </citation>
    <scope>NUCLEOTIDE SEQUENCE [LARGE SCALE GENOMIC DNA]</scope>
</reference>
<keyword evidence="2" id="KW-0805">Transcription regulation</keyword>
<evidence type="ECO:0000256" key="3">
    <source>
        <dbReference type="ARBA" id="ARBA00023082"/>
    </source>
</evidence>
<dbReference type="PROSITE" id="PS00715">
    <property type="entry name" value="SIGMA70_1"/>
    <property type="match status" value="1"/>
</dbReference>
<gene>
    <name evidence="7" type="ORF">A2847_01245</name>
</gene>
<dbReference type="Pfam" id="PF00140">
    <property type="entry name" value="Sigma70_r1_2"/>
    <property type="match status" value="1"/>
</dbReference>
<dbReference type="SUPFAM" id="SSF88946">
    <property type="entry name" value="Sigma2 domain of RNA polymerase sigma factors"/>
    <property type="match status" value="1"/>
</dbReference>
<dbReference type="InterPro" id="IPR050239">
    <property type="entry name" value="Sigma-70_RNA_pol_init_factors"/>
</dbReference>
<dbReference type="CDD" id="cd06171">
    <property type="entry name" value="Sigma70_r4"/>
    <property type="match status" value="1"/>
</dbReference>
<dbReference type="NCBIfam" id="TIGR02937">
    <property type="entry name" value="sigma70-ECF"/>
    <property type="match status" value="1"/>
</dbReference>
<name>A0A1G2KA90_9BACT</name>
<dbReference type="EMBL" id="MHQD01000019">
    <property type="protein sequence ID" value="OGZ96123.1"/>
    <property type="molecule type" value="Genomic_DNA"/>
</dbReference>
<dbReference type="AlphaFoldDB" id="A0A1G2KA90"/>
<sequence>MRRGRRVPFVIDPNGGFSISGGSFGDEGDILSLAPRGAEGIAGENGGDLDRETMYDRLPAGGKPTAIGMYFKEMGKVDLLTKEDEICFGKAIDVAFAAIVREIVFFPVFQSAIKSFRVDSRRNPYRGSGEEIFISSDGSEIRQKPTVRQAQDILEKVIRLFDQPTDRGRKNGGFCMDPERGEAIVEHLLLYRFNRRILKKIADEIVAGTSDVRSHHEFLCGKNGHNGIASFFFEGEWSEEDDSLNFELARKGLRPRERMHSILVRRVRQGAMKFAMPAREILQRTQRIRAALESMRALEKEFVAANLRLVISMAKRYSWIKSLDLSDIIQEGNFGLMKAVERFDYRRGYKFSTCATPWIKQAITRALADKGMLIRIPYHVFEERIRVFRTKQALTDELGHVPDVEEIAEYAEMPVHKVMRHIFANEPVSLDKPVGDDDSVLSDFVEDESAESPYELVETEEKAERAEEILSELSPKEQTILRMRFGLDGEDPMTLEVVGQRFRVTRERIRQIETKALNRLRNPIRAKLLRELI</sequence>
<dbReference type="InterPro" id="IPR013324">
    <property type="entry name" value="RNA_pol_sigma_r3/r4-like"/>
</dbReference>
<dbReference type="GO" id="GO:0003677">
    <property type="term" value="F:DNA binding"/>
    <property type="evidence" value="ECO:0007669"/>
    <property type="project" value="UniProtKB-KW"/>
</dbReference>
<dbReference type="InterPro" id="IPR007624">
    <property type="entry name" value="RNA_pol_sigma70_r3"/>
</dbReference>
<dbReference type="Gene3D" id="1.10.601.10">
    <property type="entry name" value="RNA Polymerase Primary Sigma Factor"/>
    <property type="match status" value="1"/>
</dbReference>
<evidence type="ECO:0000256" key="2">
    <source>
        <dbReference type="ARBA" id="ARBA00023015"/>
    </source>
</evidence>
<keyword evidence="4" id="KW-0238">DNA-binding</keyword>
<accession>A0A1G2KA90</accession>
<dbReference type="Pfam" id="PF04539">
    <property type="entry name" value="Sigma70_r3"/>
    <property type="match status" value="1"/>
</dbReference>
<evidence type="ECO:0000256" key="4">
    <source>
        <dbReference type="ARBA" id="ARBA00023125"/>
    </source>
</evidence>
<dbReference type="InterPro" id="IPR007630">
    <property type="entry name" value="RNA_pol_sigma70_r4"/>
</dbReference>